<accession>A0AAW2RHD7</accession>
<evidence type="ECO:0000313" key="2">
    <source>
        <dbReference type="EMBL" id="KAL0379390.1"/>
    </source>
</evidence>
<protein>
    <recommendedName>
        <fullName evidence="3">Embryo defective 1703</fullName>
    </recommendedName>
</protein>
<feature type="region of interest" description="Disordered" evidence="1">
    <location>
        <begin position="611"/>
        <end position="635"/>
    </location>
</feature>
<evidence type="ECO:0008006" key="3">
    <source>
        <dbReference type="Google" id="ProtNLM"/>
    </source>
</evidence>
<reference evidence="2" key="2">
    <citation type="journal article" date="2024" name="Plant">
        <title>Genomic evolution and insights into agronomic trait innovations of Sesamum species.</title>
        <authorList>
            <person name="Miao H."/>
            <person name="Wang L."/>
            <person name="Qu L."/>
            <person name="Liu H."/>
            <person name="Sun Y."/>
            <person name="Le M."/>
            <person name="Wang Q."/>
            <person name="Wei S."/>
            <person name="Zheng Y."/>
            <person name="Lin W."/>
            <person name="Duan Y."/>
            <person name="Cao H."/>
            <person name="Xiong S."/>
            <person name="Wang X."/>
            <person name="Wei L."/>
            <person name="Li C."/>
            <person name="Ma Q."/>
            <person name="Ju M."/>
            <person name="Zhao R."/>
            <person name="Li G."/>
            <person name="Mu C."/>
            <person name="Tian Q."/>
            <person name="Mei H."/>
            <person name="Zhang T."/>
            <person name="Gao T."/>
            <person name="Zhang H."/>
        </authorList>
    </citation>
    <scope>NUCLEOTIDE SEQUENCE</scope>
    <source>
        <strain evidence="2">G01</strain>
    </source>
</reference>
<dbReference type="AlphaFoldDB" id="A0AAW2RHD7"/>
<organism evidence="2">
    <name type="scientific">Sesamum angustifolium</name>
    <dbReference type="NCBI Taxonomy" id="2727405"/>
    <lineage>
        <taxon>Eukaryota</taxon>
        <taxon>Viridiplantae</taxon>
        <taxon>Streptophyta</taxon>
        <taxon>Embryophyta</taxon>
        <taxon>Tracheophyta</taxon>
        <taxon>Spermatophyta</taxon>
        <taxon>Magnoliopsida</taxon>
        <taxon>eudicotyledons</taxon>
        <taxon>Gunneridae</taxon>
        <taxon>Pentapetalae</taxon>
        <taxon>asterids</taxon>
        <taxon>lamiids</taxon>
        <taxon>Lamiales</taxon>
        <taxon>Pedaliaceae</taxon>
        <taxon>Sesamum</taxon>
    </lineage>
</organism>
<name>A0AAW2RHD7_9LAMI</name>
<reference evidence="2" key="1">
    <citation type="submission" date="2020-06" db="EMBL/GenBank/DDBJ databases">
        <authorList>
            <person name="Li T."/>
            <person name="Hu X."/>
            <person name="Zhang T."/>
            <person name="Song X."/>
            <person name="Zhang H."/>
            <person name="Dai N."/>
            <person name="Sheng W."/>
            <person name="Hou X."/>
            <person name="Wei L."/>
        </authorList>
    </citation>
    <scope>NUCLEOTIDE SEQUENCE</scope>
    <source>
        <strain evidence="2">G01</strain>
        <tissue evidence="2">Leaf</tissue>
    </source>
</reference>
<dbReference type="PANTHER" id="PTHR34962:SF1">
    <property type="entry name" value="EMBRYO DEFECTIVE 1703-RELATED"/>
    <property type="match status" value="1"/>
</dbReference>
<feature type="region of interest" description="Disordered" evidence="1">
    <location>
        <begin position="510"/>
        <end position="537"/>
    </location>
</feature>
<dbReference type="PANTHER" id="PTHR34962">
    <property type="entry name" value="EMBRYO DEFECTIVE 1703-RELATED"/>
    <property type="match status" value="1"/>
</dbReference>
<feature type="compositionally biased region" description="Basic and acidic residues" evidence="1">
    <location>
        <begin position="611"/>
        <end position="621"/>
    </location>
</feature>
<gene>
    <name evidence="2" type="ORF">Sangu_0003300</name>
</gene>
<dbReference type="EMBL" id="JACGWK010000001">
    <property type="protein sequence ID" value="KAL0379390.1"/>
    <property type="molecule type" value="Genomic_DNA"/>
</dbReference>
<proteinExistence type="predicted"/>
<evidence type="ECO:0000256" key="1">
    <source>
        <dbReference type="SAM" id="MobiDB-lite"/>
    </source>
</evidence>
<sequence length="1224" mass="139248">MELLNPIISINSPAIPFLTWKNPSRLIIPNSRKLPLHPSFSLYLFRPIPSRKFQISAHFGRHSNRQNYLRKKLTQQQQQLQQVSRLQNPVQEFDKADLYDSEFDISGERSKDIEKSSSFGNESIFGISSEESRDFEGSSLDNNYNGSAVVKESETELREKQFGESIMWKKLESWVEQNKKDMEFWGIGSGPIFTIFQDSEGKVERVVVDEHEILRRNRVDPQLNNEAEELGQVNYKISFAKDLAREMENGTNVIPKNSSVAKFLVSGGESRFMEAIRGVTLRSGLFSRMSRVGVLLLCGFSVVWAIRGLLSVRKDGKEYTRLEKEMLQRKIRARNESEKMVKGSVEVMQDPVEPKSISFGRPQLDKEELVNSIIKAKGSSSKQETVEYNKEFKDKIEEIRAMARHAREIERRNSLPDDGDGEDYQTLKELAHQSANPENDLPVESEEYDRKPDETTEATSFTNPKDDIGQYADRALDKKDETQCYDIPNVVTLNGNPNLRTEVSNTNLIPKSSDLNEENQHADGPGCHSGPLENSSRKKLRIIKSAKEAREYLSRKHHKLEANQMHEVRNDEQTDIAITMASTNIASSKTSPMLDLTDRVYESSPLSGIDDFSHPSEDDSKGCVTSAGSNEDAGMPVFELPGKEEKGIKTSENFYAKKKIPFLMCGTGDSTSNKVDRGGSIQAEEVSTPPETHNFEDAEKSETFIGLQVPGTTRSNEVKAQTAELAPSVNKETWIEKNFDEFEPIVKKIAVGFRDNYLVAREKTSQELDSVMQLKSDGAENELEWMKDERLKEIVFKVRDNELSGRDPFHLMSEDDKSTFFSGLEKKVEQENEKLLNLHEYLHSNIENLDYGADGISLYDPPEKIIPRWKVPPAEKNPEFLNTFLEQRKALVAESLKNSFLMKKTGKDIVHKAEESSSSEISPLAADVSDQSTELQKDTLASSKTLIEGSDGSIRAGKKSGREYWQHTKKWSQEFLESYTAETNKEVKAVMKDIGKDLDRWITEKEIQEAADLMNKVPQKGQKSIKQKLDKVKREMELFGPQAVVSKYREYAEEKAEDYLWWLDLPFVLCIELYTLDNGEQRVGFYSLEMAADLDLDPKQYHMIAFEDSGDCKKLCYIIQAHMEMLGNGNAFVVARPPKDTYHEAKANGFSVTVIRKGQLQLNVDQTLEEVEESIMEIGSKIYHDKITKERSVDINALMKGVFGISKPAKRKRSKRKLKRRIKP</sequence>
<comment type="caution">
    <text evidence="2">The sequence shown here is derived from an EMBL/GenBank/DDBJ whole genome shotgun (WGS) entry which is preliminary data.</text>
</comment>
<feature type="region of interest" description="Disordered" evidence="1">
    <location>
        <begin position="913"/>
        <end position="935"/>
    </location>
</feature>
<feature type="region of interest" description="Disordered" evidence="1">
    <location>
        <begin position="432"/>
        <end position="470"/>
    </location>
</feature>